<accession>A0A7J6MIJ2</accession>
<evidence type="ECO:0000313" key="6">
    <source>
        <dbReference type="Proteomes" id="UP000570595"/>
    </source>
</evidence>
<dbReference type="InterPro" id="IPR001932">
    <property type="entry name" value="PPM-type_phosphatase-like_dom"/>
</dbReference>
<dbReference type="PROSITE" id="PS51746">
    <property type="entry name" value="PPM_2"/>
    <property type="match status" value="1"/>
</dbReference>
<dbReference type="Gene3D" id="3.40.50.1820">
    <property type="entry name" value="alpha/beta hydrolase"/>
    <property type="match status" value="1"/>
</dbReference>
<dbReference type="InterPro" id="IPR007751">
    <property type="entry name" value="DUF676_lipase-like"/>
</dbReference>
<dbReference type="InterPro" id="IPR044294">
    <property type="entry name" value="Lipase-like"/>
</dbReference>
<dbReference type="EMBL" id="JABANN010000019">
    <property type="protein sequence ID" value="KAF4675130.1"/>
    <property type="molecule type" value="Genomic_DNA"/>
</dbReference>
<gene>
    <name evidence="5" type="ORF">FOL46_002715</name>
    <name evidence="4" type="ORF">FOZ61_000074</name>
</gene>
<dbReference type="PANTHER" id="PTHR12482:SF5">
    <property type="entry name" value="DUF676 DOMAIN-CONTAINING PROTEIN"/>
    <property type="match status" value="1"/>
</dbReference>
<dbReference type="Proteomes" id="UP000570595">
    <property type="component" value="Unassembled WGS sequence"/>
</dbReference>
<comment type="similarity">
    <text evidence="1">Belongs to the FAM135 family.</text>
</comment>
<proteinExistence type="inferred from homology"/>
<evidence type="ECO:0000256" key="1">
    <source>
        <dbReference type="ARBA" id="ARBA00007949"/>
    </source>
</evidence>
<feature type="domain" description="PPM-type phosphatase" evidence="3">
    <location>
        <begin position="816"/>
        <end position="1090"/>
    </location>
</feature>
<feature type="compositionally biased region" description="Basic and acidic residues" evidence="2">
    <location>
        <begin position="1110"/>
        <end position="1119"/>
    </location>
</feature>
<dbReference type="InterPro" id="IPR022122">
    <property type="entry name" value="DUF3657"/>
</dbReference>
<dbReference type="InterPro" id="IPR029058">
    <property type="entry name" value="AB_hydrolase_fold"/>
</dbReference>
<dbReference type="SUPFAM" id="SSF53474">
    <property type="entry name" value="alpha/beta-Hydrolases"/>
    <property type="match status" value="1"/>
</dbReference>
<dbReference type="Pfam" id="PF05057">
    <property type="entry name" value="DUF676"/>
    <property type="match status" value="1"/>
</dbReference>
<dbReference type="Pfam" id="PF00481">
    <property type="entry name" value="PP2C"/>
    <property type="match status" value="1"/>
</dbReference>
<reference evidence="6 7" key="1">
    <citation type="submission" date="2020-04" db="EMBL/GenBank/DDBJ databases">
        <title>Perkinsus olseni comparative genomics.</title>
        <authorList>
            <person name="Bogema D.R."/>
        </authorList>
    </citation>
    <scope>NUCLEOTIDE SEQUENCE [LARGE SCALE GENOMIC DNA]</scope>
    <source>
        <strain evidence="4">ATCC PRA-179</strain>
        <strain evidence="5">ATCC PRA-31</strain>
    </source>
</reference>
<dbReference type="EMBL" id="JABAHT010000001">
    <property type="protein sequence ID" value="KAF4671452.1"/>
    <property type="molecule type" value="Genomic_DNA"/>
</dbReference>
<organism evidence="4 6">
    <name type="scientific">Perkinsus olseni</name>
    <name type="common">Perkinsus atlanticus</name>
    <dbReference type="NCBI Taxonomy" id="32597"/>
    <lineage>
        <taxon>Eukaryota</taxon>
        <taxon>Sar</taxon>
        <taxon>Alveolata</taxon>
        <taxon>Perkinsozoa</taxon>
        <taxon>Perkinsea</taxon>
        <taxon>Perkinsida</taxon>
        <taxon>Perkinsidae</taxon>
        <taxon>Perkinsus</taxon>
    </lineage>
</organism>
<dbReference type="PANTHER" id="PTHR12482">
    <property type="entry name" value="LIPASE ROG1-RELATED-RELATED"/>
    <property type="match status" value="1"/>
</dbReference>
<evidence type="ECO:0000256" key="2">
    <source>
        <dbReference type="SAM" id="MobiDB-lite"/>
    </source>
</evidence>
<dbReference type="SUPFAM" id="SSF81606">
    <property type="entry name" value="PP2C-like"/>
    <property type="match status" value="1"/>
</dbReference>
<dbReference type="Proteomes" id="UP000572268">
    <property type="component" value="Unassembled WGS sequence"/>
</dbReference>
<feature type="region of interest" description="Disordered" evidence="2">
    <location>
        <begin position="753"/>
        <end position="773"/>
    </location>
</feature>
<feature type="compositionally biased region" description="Polar residues" evidence="2">
    <location>
        <begin position="253"/>
        <end position="262"/>
    </location>
</feature>
<dbReference type="SMART" id="SM00331">
    <property type="entry name" value="PP2C_SIG"/>
    <property type="match status" value="1"/>
</dbReference>
<name>A0A7J6MIJ2_PEROL</name>
<protein>
    <recommendedName>
        <fullName evidence="3">PPM-type phosphatase domain-containing protein</fullName>
    </recommendedName>
</protein>
<dbReference type="AlphaFoldDB" id="A0A7J6MIJ2"/>
<dbReference type="OrthoDB" id="273452at2759"/>
<dbReference type="SMART" id="SM00332">
    <property type="entry name" value="PP2Cc"/>
    <property type="match status" value="1"/>
</dbReference>
<sequence length="1131" mass="124207">MPLHGVIEVLIHFDEFRNVDLYHQGLYQLRARLSVPKQGTSSEPNVSEGSVGGGTAEMDPGIFALPYNWFAIRSKDPGGREIFKEPELVTGGHPKPSFHHVKQASISDSEVAFYSRSFLVRYCEEQVPLGDFCQFRLELPSELLIPEPSSSGDRASETVIACDIDLLYAELKACGVNSNINLKSEKMLNEATKGSGVELKVASTVRLLLHHIEGGIYEYVPVIFDEAHFSSVQILICATLSDFRFRLPPPQTGAVSESTSDAISEGGEERSRNVETASVPPCAPLAEPKTLEEFLKLKVANGMTTDTNPEESSVPSPKTCAGSTAYMDAMEGAYSHLESFFCEVTKRCLDGRYEKSLAEKLSIPHKPPEGAGPKNVIEIMATMNVLAVSSFELWHRLLDVLPLCCREVCERLRRVWERKTIEKFSHCNSCVTQTVDSSRDLAFPLEDDIWEAHKAAADRVRETFFFNPPEPLCLIEDTTQLAIPVKEGEPPAPGHHYTGMSAMPIIFEQKYSNGASSPRSGDVSEEPTEQRKPMATDPKPYRGSHLIVLVHGFQGSSYDMRLFKDNLACVFPDSLFLCSSCNEEDTEGNIAEMGQRLADEVACYIADWCPGSALTRLSFISHSLGGLIVRAALPALTDQPGISEKLFTFLSLSAPHLGYMYNSNKLIEGGLWVLKRWRKSECLHQLTMADSDIPEECYLYRLAKESGQILPRFQHVVLASSCQDQYAGFDSARIEVSDKARQEPTMGSVRLRLGGDRGLGQADPRHTPDVPEQAEASTFNIPDLYTPMHTPLSDTSTAPCEGTDKSTLQIPPIMDRYGNAADIGHKSRMEDTSMCVPFSGGGAFGVFDGHGGAGAAEFIKDYMRNVILRSLDSSRDKEDTLSRSYSLTEEALESFLCETEMPKLRAYFDDDFEDDDEYPLMTSGSTACVCLVDESTSPGSLAVANAGDCRAVLCRRGEAIDLTRDHNLKSCTEDERRRVAPYLQSASSEYLGGLAVTRSLGDLRASSGSKNAGQIAEPEITSMPLEKDDEFIILATDGLFDVVSSKTAVETVRRHMLGQQATPATAARYLIDRAIARHAADNICVTVVYLRDWATPAGPGPRPSIMERSATGEENRRSESSSSDATLDLGS</sequence>
<evidence type="ECO:0000313" key="4">
    <source>
        <dbReference type="EMBL" id="KAF4671452.1"/>
    </source>
</evidence>
<evidence type="ECO:0000313" key="5">
    <source>
        <dbReference type="EMBL" id="KAF4675130.1"/>
    </source>
</evidence>
<feature type="region of interest" description="Disordered" evidence="2">
    <location>
        <begin position="1096"/>
        <end position="1131"/>
    </location>
</feature>
<dbReference type="CDD" id="cd00143">
    <property type="entry name" value="PP2Cc"/>
    <property type="match status" value="1"/>
</dbReference>
<dbReference type="InterPro" id="IPR036457">
    <property type="entry name" value="PPM-type-like_dom_sf"/>
</dbReference>
<evidence type="ECO:0000259" key="3">
    <source>
        <dbReference type="PROSITE" id="PS51746"/>
    </source>
</evidence>
<evidence type="ECO:0000313" key="7">
    <source>
        <dbReference type="Proteomes" id="UP000572268"/>
    </source>
</evidence>
<comment type="caution">
    <text evidence="4">The sequence shown here is derived from an EMBL/GenBank/DDBJ whole genome shotgun (WGS) entry which is preliminary data.</text>
</comment>
<feature type="region of interest" description="Disordered" evidence="2">
    <location>
        <begin position="513"/>
        <end position="538"/>
    </location>
</feature>
<feature type="region of interest" description="Disordered" evidence="2">
    <location>
        <begin position="251"/>
        <end position="282"/>
    </location>
</feature>
<dbReference type="Gene3D" id="3.60.40.10">
    <property type="entry name" value="PPM-type phosphatase domain"/>
    <property type="match status" value="1"/>
</dbReference>
<dbReference type="Pfam" id="PF12394">
    <property type="entry name" value="DUF3657"/>
    <property type="match status" value="1"/>
</dbReference>